<dbReference type="Gene3D" id="3.40.50.1820">
    <property type="entry name" value="alpha/beta hydrolase"/>
    <property type="match status" value="1"/>
</dbReference>
<organism evidence="5 6">
    <name type="scientific">Brassica napus</name>
    <name type="common">Rape</name>
    <dbReference type="NCBI Taxonomy" id="3708"/>
    <lineage>
        <taxon>Eukaryota</taxon>
        <taxon>Viridiplantae</taxon>
        <taxon>Streptophyta</taxon>
        <taxon>Embryophyta</taxon>
        <taxon>Tracheophyta</taxon>
        <taxon>Spermatophyta</taxon>
        <taxon>Magnoliopsida</taxon>
        <taxon>eudicotyledons</taxon>
        <taxon>Gunneridae</taxon>
        <taxon>Pentapetalae</taxon>
        <taxon>rosids</taxon>
        <taxon>malvids</taxon>
        <taxon>Brassicales</taxon>
        <taxon>Brassicaceae</taxon>
        <taxon>Brassiceae</taxon>
        <taxon>Brassica</taxon>
    </lineage>
</organism>
<sequence>MANNHQLLQTFNGGGEWWHTAEDFCRRDKKTEEERRLRDIDTWRKIQGEDDWAGLTDPMDPVLRSELIRYGEMAQACYDAFDFNPSSRYCGNPCRVLASKCITSPFRSDVGCWFDEALRTQAVLLEAGFLNIFGIVSSRAVSVWTG</sequence>
<dbReference type="AlphaFoldDB" id="A0A078G8X5"/>
<reference evidence="5 6" key="1">
    <citation type="journal article" date="2014" name="Science">
        <title>Plant genetics. Early allopolyploid evolution in the post-Neolithic Brassica napus oilseed genome.</title>
        <authorList>
            <person name="Chalhoub B."/>
            <person name="Denoeud F."/>
            <person name="Liu S."/>
            <person name="Parkin I.A."/>
            <person name="Tang H."/>
            <person name="Wang X."/>
            <person name="Chiquet J."/>
            <person name="Belcram H."/>
            <person name="Tong C."/>
            <person name="Samans B."/>
            <person name="Correa M."/>
            <person name="Da Silva C."/>
            <person name="Just J."/>
            <person name="Falentin C."/>
            <person name="Koh C.S."/>
            <person name="Le Clainche I."/>
            <person name="Bernard M."/>
            <person name="Bento P."/>
            <person name="Noel B."/>
            <person name="Labadie K."/>
            <person name="Alberti A."/>
            <person name="Charles M."/>
            <person name="Arnaud D."/>
            <person name="Guo H."/>
            <person name="Daviaud C."/>
            <person name="Alamery S."/>
            <person name="Jabbari K."/>
            <person name="Zhao M."/>
            <person name="Edger P.P."/>
            <person name="Chelaifa H."/>
            <person name="Tack D."/>
            <person name="Lassalle G."/>
            <person name="Mestiri I."/>
            <person name="Schnel N."/>
            <person name="Le Paslier M.C."/>
            <person name="Fan G."/>
            <person name="Renault V."/>
            <person name="Bayer P.E."/>
            <person name="Golicz A.A."/>
            <person name="Manoli S."/>
            <person name="Lee T.H."/>
            <person name="Thi V.H."/>
            <person name="Chalabi S."/>
            <person name="Hu Q."/>
            <person name="Fan C."/>
            <person name="Tollenaere R."/>
            <person name="Lu Y."/>
            <person name="Battail C."/>
            <person name="Shen J."/>
            <person name="Sidebottom C.H."/>
            <person name="Wang X."/>
            <person name="Canaguier A."/>
            <person name="Chauveau A."/>
            <person name="Berard A."/>
            <person name="Deniot G."/>
            <person name="Guan M."/>
            <person name="Liu Z."/>
            <person name="Sun F."/>
            <person name="Lim Y.P."/>
            <person name="Lyons E."/>
            <person name="Town C.D."/>
            <person name="Bancroft I."/>
            <person name="Wang X."/>
            <person name="Meng J."/>
            <person name="Ma J."/>
            <person name="Pires J.C."/>
            <person name="King G.J."/>
            <person name="Brunel D."/>
            <person name="Delourme R."/>
            <person name="Renard M."/>
            <person name="Aury J.M."/>
            <person name="Adams K.L."/>
            <person name="Batley J."/>
            <person name="Snowdon R.J."/>
            <person name="Tost J."/>
            <person name="Edwards D."/>
            <person name="Zhou Y."/>
            <person name="Hua W."/>
            <person name="Sharpe A.G."/>
            <person name="Paterson A.H."/>
            <person name="Guan C."/>
            <person name="Wincker P."/>
        </authorList>
    </citation>
    <scope>NUCLEOTIDE SEQUENCE [LARGE SCALE GENOMIC DNA]</scope>
    <source>
        <strain evidence="6">cv. Darmor-bzh</strain>
    </source>
</reference>
<evidence type="ECO:0000256" key="1">
    <source>
        <dbReference type="ARBA" id="ARBA00010701"/>
    </source>
</evidence>
<dbReference type="Proteomes" id="UP000028999">
    <property type="component" value="Unassembled WGS sequence"/>
</dbReference>
<keyword evidence="4" id="KW-0443">Lipid metabolism</keyword>
<keyword evidence="2" id="KW-0378">Hydrolase</keyword>
<dbReference type="PaxDb" id="3708-A0A078G8X5"/>
<keyword evidence="3" id="KW-0442">Lipid degradation</keyword>
<dbReference type="PANTHER" id="PTHR31403">
    <property type="entry name" value="PHOSPHOLIPASE A1-IBETA2, CHLOROPLASTIC"/>
    <property type="match status" value="1"/>
</dbReference>
<name>A0A078G8X5_BRANA</name>
<dbReference type="GO" id="GO:0016042">
    <property type="term" value="P:lipid catabolic process"/>
    <property type="evidence" value="ECO:0007669"/>
    <property type="project" value="UniProtKB-KW"/>
</dbReference>
<proteinExistence type="inferred from homology"/>
<dbReference type="STRING" id="3708.A0A078G8X5"/>
<protein>
    <submittedName>
        <fullName evidence="5">BnaA01g18230D protein</fullName>
    </submittedName>
</protein>
<dbReference type="InterPro" id="IPR029058">
    <property type="entry name" value="AB_hydrolase_fold"/>
</dbReference>
<evidence type="ECO:0000256" key="2">
    <source>
        <dbReference type="ARBA" id="ARBA00022801"/>
    </source>
</evidence>
<dbReference type="EMBL" id="LK032137">
    <property type="protein sequence ID" value="CDY22885.1"/>
    <property type="molecule type" value="Genomic_DNA"/>
</dbReference>
<evidence type="ECO:0000313" key="5">
    <source>
        <dbReference type="EMBL" id="CDY22885.1"/>
    </source>
</evidence>
<evidence type="ECO:0000256" key="3">
    <source>
        <dbReference type="ARBA" id="ARBA00022963"/>
    </source>
</evidence>
<dbReference type="PANTHER" id="PTHR31403:SF51">
    <property type="entry name" value="PHOSPHOLIPASE A1-IGAMMA2, CHLOROPLASTIC"/>
    <property type="match status" value="1"/>
</dbReference>
<evidence type="ECO:0000256" key="4">
    <source>
        <dbReference type="ARBA" id="ARBA00023098"/>
    </source>
</evidence>
<keyword evidence="6" id="KW-1185">Reference proteome</keyword>
<dbReference type="Gramene" id="CDY22885">
    <property type="protein sequence ID" value="CDY22885"/>
    <property type="gene ID" value="GSBRNA2T00021249001"/>
</dbReference>
<comment type="similarity">
    <text evidence="1">Belongs to the AB hydrolase superfamily. Lipase family.</text>
</comment>
<gene>
    <name evidence="5" type="primary">BnaA01g18230D</name>
    <name evidence="5" type="ORF">GSBRNA2T00021249001</name>
</gene>
<dbReference type="GO" id="GO:0016787">
    <property type="term" value="F:hydrolase activity"/>
    <property type="evidence" value="ECO:0007669"/>
    <property type="project" value="UniProtKB-KW"/>
</dbReference>
<accession>A0A078G8X5</accession>
<evidence type="ECO:0000313" key="6">
    <source>
        <dbReference type="Proteomes" id="UP000028999"/>
    </source>
</evidence>